<dbReference type="PANTHER" id="PTHR33164:SF43">
    <property type="entry name" value="HTH-TYPE TRANSCRIPTIONAL REPRESSOR YETL"/>
    <property type="match status" value="1"/>
</dbReference>
<dbReference type="PANTHER" id="PTHR33164">
    <property type="entry name" value="TRANSCRIPTIONAL REGULATOR, MARR FAMILY"/>
    <property type="match status" value="1"/>
</dbReference>
<dbReference type="InterPro" id="IPR000835">
    <property type="entry name" value="HTH_MarR-typ"/>
</dbReference>
<dbReference type="PROSITE" id="PS50995">
    <property type="entry name" value="HTH_MARR_2"/>
    <property type="match status" value="1"/>
</dbReference>
<evidence type="ECO:0000313" key="3">
    <source>
        <dbReference type="Proteomes" id="UP000639606"/>
    </source>
</evidence>
<comment type="caution">
    <text evidence="2">The sequence shown here is derived from an EMBL/GenBank/DDBJ whole genome shotgun (WGS) entry which is preliminary data.</text>
</comment>
<proteinExistence type="predicted"/>
<dbReference type="AlphaFoldDB" id="A0A918AX47"/>
<reference evidence="2" key="1">
    <citation type="journal article" date="2014" name="Int. J. Syst. Evol. Microbiol.">
        <title>Complete genome sequence of Corynebacterium casei LMG S-19264T (=DSM 44701T), isolated from a smear-ripened cheese.</title>
        <authorList>
            <consortium name="US DOE Joint Genome Institute (JGI-PGF)"/>
            <person name="Walter F."/>
            <person name="Albersmeier A."/>
            <person name="Kalinowski J."/>
            <person name="Ruckert C."/>
        </authorList>
    </citation>
    <scope>NUCLEOTIDE SEQUENCE</scope>
    <source>
        <strain evidence="2">JCM 3313</strain>
    </source>
</reference>
<dbReference type="RefSeq" id="WP_189227287.1">
    <property type="nucleotide sequence ID" value="NZ_BMRG01000023.1"/>
</dbReference>
<dbReference type="SUPFAM" id="SSF46785">
    <property type="entry name" value="Winged helix' DNA-binding domain"/>
    <property type="match status" value="1"/>
</dbReference>
<sequence>MDTRAPAPDPAAKWVTLPSWLITQTALHAHRLVTDGLAAVDARGHHFRLLAELDRIGPVSQATLGRSSGIHLSDVVAALNELADRGLVERTPDPVDRRRNTVTITAAGRRQLRRQERRLARVQEELLAPLSLPEREQLTRLLGEVLRHHSGRD</sequence>
<protein>
    <recommendedName>
        <fullName evidence="1">HTH marR-type domain-containing protein</fullName>
    </recommendedName>
</protein>
<evidence type="ECO:0000259" key="1">
    <source>
        <dbReference type="PROSITE" id="PS50995"/>
    </source>
</evidence>
<accession>A0A918AX47</accession>
<evidence type="ECO:0000313" key="2">
    <source>
        <dbReference type="EMBL" id="GGP82939.1"/>
    </source>
</evidence>
<dbReference type="InterPro" id="IPR036388">
    <property type="entry name" value="WH-like_DNA-bd_sf"/>
</dbReference>
<gene>
    <name evidence="2" type="ORF">GCM10010185_66270</name>
</gene>
<dbReference type="SMART" id="SM00347">
    <property type="entry name" value="HTH_MARR"/>
    <property type="match status" value="1"/>
</dbReference>
<dbReference type="Pfam" id="PF12802">
    <property type="entry name" value="MarR_2"/>
    <property type="match status" value="1"/>
</dbReference>
<dbReference type="GO" id="GO:0003700">
    <property type="term" value="F:DNA-binding transcription factor activity"/>
    <property type="evidence" value="ECO:0007669"/>
    <property type="project" value="InterPro"/>
</dbReference>
<dbReference type="GO" id="GO:0006950">
    <property type="term" value="P:response to stress"/>
    <property type="evidence" value="ECO:0007669"/>
    <property type="project" value="TreeGrafter"/>
</dbReference>
<organism evidence="2 3">
    <name type="scientific">Saccharothrix coeruleofusca</name>
    <dbReference type="NCBI Taxonomy" id="33919"/>
    <lineage>
        <taxon>Bacteria</taxon>
        <taxon>Bacillati</taxon>
        <taxon>Actinomycetota</taxon>
        <taxon>Actinomycetes</taxon>
        <taxon>Pseudonocardiales</taxon>
        <taxon>Pseudonocardiaceae</taxon>
        <taxon>Saccharothrix</taxon>
    </lineage>
</organism>
<dbReference type="Proteomes" id="UP000639606">
    <property type="component" value="Unassembled WGS sequence"/>
</dbReference>
<dbReference type="InterPro" id="IPR039422">
    <property type="entry name" value="MarR/SlyA-like"/>
</dbReference>
<name>A0A918AX47_9PSEU</name>
<keyword evidence="3" id="KW-1185">Reference proteome</keyword>
<reference evidence="2" key="2">
    <citation type="submission" date="2020-09" db="EMBL/GenBank/DDBJ databases">
        <authorList>
            <person name="Sun Q."/>
            <person name="Ohkuma M."/>
        </authorList>
    </citation>
    <scope>NUCLEOTIDE SEQUENCE</scope>
    <source>
        <strain evidence="2">JCM 3313</strain>
    </source>
</reference>
<dbReference type="Gene3D" id="1.10.10.10">
    <property type="entry name" value="Winged helix-like DNA-binding domain superfamily/Winged helix DNA-binding domain"/>
    <property type="match status" value="1"/>
</dbReference>
<dbReference type="InterPro" id="IPR036390">
    <property type="entry name" value="WH_DNA-bd_sf"/>
</dbReference>
<dbReference type="EMBL" id="BMRG01000023">
    <property type="protein sequence ID" value="GGP82939.1"/>
    <property type="molecule type" value="Genomic_DNA"/>
</dbReference>
<dbReference type="PRINTS" id="PR00598">
    <property type="entry name" value="HTHMARR"/>
</dbReference>
<feature type="domain" description="HTH marR-type" evidence="1">
    <location>
        <begin position="1"/>
        <end position="147"/>
    </location>
</feature>